<dbReference type="EMBL" id="CSBK01002201">
    <property type="protein sequence ID" value="COZ58827.1"/>
    <property type="molecule type" value="Genomic_DNA"/>
</dbReference>
<dbReference type="AlphaFoldDB" id="A0A916LEE1"/>
<comment type="caution">
    <text evidence="1">The sequence shown here is derived from an EMBL/GenBank/DDBJ whole genome shotgun (WGS) entry which is preliminary data.</text>
</comment>
<evidence type="ECO:0000313" key="2">
    <source>
        <dbReference type="Proteomes" id="UP000039021"/>
    </source>
</evidence>
<dbReference type="Proteomes" id="UP000039021">
    <property type="component" value="Unassembled WGS sequence"/>
</dbReference>
<name>A0A916LEE1_MYCTX</name>
<organism evidence="1 2">
    <name type="scientific">Mycobacterium tuberculosis</name>
    <dbReference type="NCBI Taxonomy" id="1773"/>
    <lineage>
        <taxon>Bacteria</taxon>
        <taxon>Bacillati</taxon>
        <taxon>Actinomycetota</taxon>
        <taxon>Actinomycetes</taxon>
        <taxon>Mycobacteriales</taxon>
        <taxon>Mycobacteriaceae</taxon>
        <taxon>Mycobacterium</taxon>
        <taxon>Mycobacterium tuberculosis complex</taxon>
    </lineage>
</organism>
<sequence>MFLSMSLILPTSSVWDANRMWMRNERPLRAT</sequence>
<reference evidence="2" key="1">
    <citation type="submission" date="2015-03" db="EMBL/GenBank/DDBJ databases">
        <authorList>
            <consortium name="Pathogen Informatics"/>
        </authorList>
    </citation>
    <scope>NUCLEOTIDE SEQUENCE [LARGE SCALE GENOMIC DNA]</scope>
    <source>
        <strain evidence="2">N09902308</strain>
    </source>
</reference>
<protein>
    <submittedName>
        <fullName evidence="1">Uncharacterized protein</fullName>
    </submittedName>
</protein>
<evidence type="ECO:0000313" key="1">
    <source>
        <dbReference type="EMBL" id="COZ58827.1"/>
    </source>
</evidence>
<accession>A0A916LEE1</accession>
<proteinExistence type="predicted"/>
<gene>
    <name evidence="1" type="ORF">ERS007739_03926</name>
</gene>